<dbReference type="InterPro" id="IPR036388">
    <property type="entry name" value="WH-like_DNA-bd_sf"/>
</dbReference>
<keyword evidence="3" id="KW-0804">Transcription</keyword>
<evidence type="ECO:0000313" key="5">
    <source>
        <dbReference type="EMBL" id="MCB2379256.1"/>
    </source>
</evidence>
<accession>A0ABS8AFS3</accession>
<comment type="caution">
    <text evidence="5">The sequence shown here is derived from an EMBL/GenBank/DDBJ whole genome shotgun (WGS) entry which is preliminary data.</text>
</comment>
<keyword evidence="6" id="KW-1185">Reference proteome</keyword>
<dbReference type="InterPro" id="IPR002577">
    <property type="entry name" value="HTH_HxlR"/>
</dbReference>
<dbReference type="RefSeq" id="WP_226187911.1">
    <property type="nucleotide sequence ID" value="NZ_JAJADQ010000009.1"/>
</dbReference>
<dbReference type="PROSITE" id="PS51118">
    <property type="entry name" value="HTH_HXLR"/>
    <property type="match status" value="1"/>
</dbReference>
<keyword evidence="2" id="KW-0238">DNA-binding</keyword>
<dbReference type="Gene3D" id="1.10.10.10">
    <property type="entry name" value="Winged helix-like DNA-binding domain superfamily/Winged helix DNA-binding domain"/>
    <property type="match status" value="1"/>
</dbReference>
<gene>
    <name evidence="5" type="ORF">LGH70_16780</name>
</gene>
<organism evidence="5 6">
    <name type="scientific">Hymenobacter nitidus</name>
    <dbReference type="NCBI Taxonomy" id="2880929"/>
    <lineage>
        <taxon>Bacteria</taxon>
        <taxon>Pseudomonadati</taxon>
        <taxon>Bacteroidota</taxon>
        <taxon>Cytophagia</taxon>
        <taxon>Cytophagales</taxon>
        <taxon>Hymenobacteraceae</taxon>
        <taxon>Hymenobacter</taxon>
    </lineage>
</organism>
<keyword evidence="1" id="KW-0805">Transcription regulation</keyword>
<sequence length="129" mass="14085">MALSQEKIISDCPFRQTLDVLEGKWKFAIIHSLLLHGTMRFKVLERAVEGITARMLIKELKLLEAHGIVSRTAYATVPPTVEYTLTECGQSLAPVIGAIQTWGVQNQAVILQSKTSKAAGRKPAAAGKK</sequence>
<feature type="domain" description="HTH hxlR-type" evidence="4">
    <location>
        <begin position="12"/>
        <end position="111"/>
    </location>
</feature>
<evidence type="ECO:0000259" key="4">
    <source>
        <dbReference type="PROSITE" id="PS51118"/>
    </source>
</evidence>
<evidence type="ECO:0000256" key="1">
    <source>
        <dbReference type="ARBA" id="ARBA00023015"/>
    </source>
</evidence>
<name>A0ABS8AFS3_9BACT</name>
<proteinExistence type="predicted"/>
<protein>
    <submittedName>
        <fullName evidence="5">Helix-turn-helix transcriptional regulator</fullName>
    </submittedName>
</protein>
<evidence type="ECO:0000313" key="6">
    <source>
        <dbReference type="Proteomes" id="UP001165297"/>
    </source>
</evidence>
<evidence type="ECO:0000256" key="3">
    <source>
        <dbReference type="ARBA" id="ARBA00023163"/>
    </source>
</evidence>
<dbReference type="InterPro" id="IPR036390">
    <property type="entry name" value="WH_DNA-bd_sf"/>
</dbReference>
<reference evidence="5" key="1">
    <citation type="submission" date="2021-10" db="EMBL/GenBank/DDBJ databases">
        <authorList>
            <person name="Dean J.D."/>
            <person name="Kim M.K."/>
            <person name="Newey C.N."/>
            <person name="Stoker T.S."/>
            <person name="Thompson D.W."/>
            <person name="Grose J.H."/>
        </authorList>
    </citation>
    <scope>NUCLEOTIDE SEQUENCE</scope>
    <source>
        <strain evidence="5">BT635</strain>
    </source>
</reference>
<dbReference type="SUPFAM" id="SSF46785">
    <property type="entry name" value="Winged helix' DNA-binding domain"/>
    <property type="match status" value="1"/>
</dbReference>
<dbReference type="Proteomes" id="UP001165297">
    <property type="component" value="Unassembled WGS sequence"/>
</dbReference>
<evidence type="ECO:0000256" key="2">
    <source>
        <dbReference type="ARBA" id="ARBA00023125"/>
    </source>
</evidence>
<dbReference type="PANTHER" id="PTHR33204:SF29">
    <property type="entry name" value="TRANSCRIPTIONAL REGULATOR"/>
    <property type="match status" value="1"/>
</dbReference>
<dbReference type="Pfam" id="PF01638">
    <property type="entry name" value="HxlR"/>
    <property type="match status" value="1"/>
</dbReference>
<dbReference type="EMBL" id="JAJADQ010000009">
    <property type="protein sequence ID" value="MCB2379256.1"/>
    <property type="molecule type" value="Genomic_DNA"/>
</dbReference>
<dbReference type="PANTHER" id="PTHR33204">
    <property type="entry name" value="TRANSCRIPTIONAL REGULATOR, MARR FAMILY"/>
    <property type="match status" value="1"/>
</dbReference>